<dbReference type="RefSeq" id="WP_183397281.1">
    <property type="nucleotide sequence ID" value="NZ_JACIDS010000001.1"/>
</dbReference>
<sequence>MSAVHAFESATLPADDPRFIAALDLQIAQMRRVLDLMAPVSDSEALRSLRDAFPDAPFEERARAVAGA</sequence>
<proteinExistence type="predicted"/>
<dbReference type="EMBL" id="JACIDS010000001">
    <property type="protein sequence ID" value="MBB3929646.1"/>
    <property type="molecule type" value="Genomic_DNA"/>
</dbReference>
<dbReference type="Proteomes" id="UP000553963">
    <property type="component" value="Unassembled WGS sequence"/>
</dbReference>
<protein>
    <submittedName>
        <fullName evidence="1">Uncharacterized protein</fullName>
    </submittedName>
</protein>
<comment type="caution">
    <text evidence="1">The sequence shown here is derived from an EMBL/GenBank/DDBJ whole genome shotgun (WGS) entry which is preliminary data.</text>
</comment>
<evidence type="ECO:0000313" key="1">
    <source>
        <dbReference type="EMBL" id="MBB3929646.1"/>
    </source>
</evidence>
<dbReference type="AlphaFoldDB" id="A0A840AMH6"/>
<keyword evidence="2" id="KW-1185">Reference proteome</keyword>
<gene>
    <name evidence="1" type="ORF">GGR25_000665</name>
</gene>
<name>A0A840AMH6_9HYPH</name>
<evidence type="ECO:0000313" key="2">
    <source>
        <dbReference type="Proteomes" id="UP000553963"/>
    </source>
</evidence>
<accession>A0A840AMH6</accession>
<organism evidence="1 2">
    <name type="scientific">Kaistia hirudinis</name>
    <dbReference type="NCBI Taxonomy" id="1293440"/>
    <lineage>
        <taxon>Bacteria</taxon>
        <taxon>Pseudomonadati</taxon>
        <taxon>Pseudomonadota</taxon>
        <taxon>Alphaproteobacteria</taxon>
        <taxon>Hyphomicrobiales</taxon>
        <taxon>Kaistiaceae</taxon>
        <taxon>Kaistia</taxon>
    </lineage>
</organism>
<reference evidence="1 2" key="1">
    <citation type="submission" date="2020-08" db="EMBL/GenBank/DDBJ databases">
        <title>Genomic Encyclopedia of Type Strains, Phase IV (KMG-IV): sequencing the most valuable type-strain genomes for metagenomic binning, comparative biology and taxonomic classification.</title>
        <authorList>
            <person name="Goeker M."/>
        </authorList>
    </citation>
    <scope>NUCLEOTIDE SEQUENCE [LARGE SCALE GENOMIC DNA]</scope>
    <source>
        <strain evidence="1 2">DSM 25966</strain>
    </source>
</reference>